<keyword evidence="1" id="KW-1133">Transmembrane helix</keyword>
<evidence type="ECO:0008006" key="4">
    <source>
        <dbReference type="Google" id="ProtNLM"/>
    </source>
</evidence>
<feature type="transmembrane region" description="Helical" evidence="1">
    <location>
        <begin position="55"/>
        <end position="77"/>
    </location>
</feature>
<keyword evidence="3" id="KW-1185">Reference proteome</keyword>
<proteinExistence type="predicted"/>
<evidence type="ECO:0000256" key="1">
    <source>
        <dbReference type="SAM" id="Phobius"/>
    </source>
</evidence>
<accession>A0A1I5CS57</accession>
<organism evidence="2 3">
    <name type="scientific">Geodermatophilus obscurus</name>
    <dbReference type="NCBI Taxonomy" id="1861"/>
    <lineage>
        <taxon>Bacteria</taxon>
        <taxon>Bacillati</taxon>
        <taxon>Actinomycetota</taxon>
        <taxon>Actinomycetes</taxon>
        <taxon>Geodermatophilales</taxon>
        <taxon>Geodermatophilaceae</taxon>
        <taxon>Geodermatophilus</taxon>
    </lineage>
</organism>
<evidence type="ECO:0000313" key="3">
    <source>
        <dbReference type="Proteomes" id="UP000183642"/>
    </source>
</evidence>
<dbReference type="AlphaFoldDB" id="A0A1I5CS57"/>
<feature type="transmembrane region" description="Helical" evidence="1">
    <location>
        <begin position="27"/>
        <end position="49"/>
    </location>
</feature>
<gene>
    <name evidence="2" type="ORF">SAMN05660359_00503</name>
</gene>
<sequence>MDEQVARVDRPAGEPVVPRVPAGRRRAAMAASGLLLVALCGLCAAWGRAVLDSDAMWAAVLATAAVLPAAGTLHARVRHHGVGRLRLDGTVLSGRTPLGAHGVDLARVTAVSVGRDEDTGRLVTVGLSDPGGHVVVPWSQLEALPEAAEVRRLLLDRQQRLALALPRLLCEAWDVPARPDALPHGSPRPRDGFERVVGALTAVGSVAAIAAGALLVS</sequence>
<keyword evidence="1" id="KW-0472">Membrane</keyword>
<dbReference type="Proteomes" id="UP000183642">
    <property type="component" value="Unassembled WGS sequence"/>
</dbReference>
<evidence type="ECO:0000313" key="2">
    <source>
        <dbReference type="EMBL" id="SFN89819.1"/>
    </source>
</evidence>
<dbReference type="EMBL" id="FOWE01000001">
    <property type="protein sequence ID" value="SFN89819.1"/>
    <property type="molecule type" value="Genomic_DNA"/>
</dbReference>
<keyword evidence="1" id="KW-0812">Transmembrane</keyword>
<protein>
    <recommendedName>
        <fullName evidence="4">PH domain-containing protein</fullName>
    </recommendedName>
</protein>
<name>A0A1I5CS57_9ACTN</name>
<feature type="transmembrane region" description="Helical" evidence="1">
    <location>
        <begin position="196"/>
        <end position="216"/>
    </location>
</feature>
<reference evidence="3" key="1">
    <citation type="submission" date="2016-10" db="EMBL/GenBank/DDBJ databases">
        <authorList>
            <person name="Varghese N."/>
            <person name="Submissions S."/>
        </authorList>
    </citation>
    <scope>NUCLEOTIDE SEQUENCE [LARGE SCALE GENOMIC DNA]</scope>
    <source>
        <strain evidence="3">DSM 43161</strain>
    </source>
</reference>